<gene>
    <name evidence="4" type="ORF">A3A34_00765</name>
</gene>
<dbReference type="Pfam" id="PF17782">
    <property type="entry name" value="WHD_DprA"/>
    <property type="match status" value="1"/>
</dbReference>
<dbReference type="InterPro" id="IPR036388">
    <property type="entry name" value="WH-like_DNA-bd_sf"/>
</dbReference>
<dbReference type="SUPFAM" id="SSF102405">
    <property type="entry name" value="MCP/YpsA-like"/>
    <property type="match status" value="1"/>
</dbReference>
<dbReference type="PANTHER" id="PTHR43022">
    <property type="entry name" value="PROTEIN SMF"/>
    <property type="match status" value="1"/>
</dbReference>
<proteinExistence type="inferred from homology"/>
<protein>
    <submittedName>
        <fullName evidence="4">DNA protecting protein DprA</fullName>
    </submittedName>
</protein>
<dbReference type="InterPro" id="IPR003488">
    <property type="entry name" value="DprA"/>
</dbReference>
<dbReference type="EMBL" id="MFLU01000003">
    <property type="protein sequence ID" value="OGG76103.1"/>
    <property type="molecule type" value="Genomic_DNA"/>
</dbReference>
<evidence type="ECO:0000256" key="1">
    <source>
        <dbReference type="ARBA" id="ARBA00006525"/>
    </source>
</evidence>
<reference evidence="4 5" key="1">
    <citation type="journal article" date="2016" name="Nat. Commun.">
        <title>Thousands of microbial genomes shed light on interconnected biogeochemical processes in an aquifer system.</title>
        <authorList>
            <person name="Anantharaman K."/>
            <person name="Brown C.T."/>
            <person name="Hug L.A."/>
            <person name="Sharon I."/>
            <person name="Castelle C.J."/>
            <person name="Probst A.J."/>
            <person name="Thomas B.C."/>
            <person name="Singh A."/>
            <person name="Wilkins M.J."/>
            <person name="Karaoz U."/>
            <person name="Brodie E.L."/>
            <person name="Williams K.H."/>
            <person name="Hubbard S.S."/>
            <person name="Banfield J.F."/>
        </authorList>
    </citation>
    <scope>NUCLEOTIDE SEQUENCE [LARGE SCALE GENOMIC DNA]</scope>
</reference>
<dbReference type="InterPro" id="IPR057666">
    <property type="entry name" value="DrpA_SLOG"/>
</dbReference>
<feature type="domain" description="DprA winged helix" evidence="3">
    <location>
        <begin position="227"/>
        <end position="280"/>
    </location>
</feature>
<evidence type="ECO:0000313" key="4">
    <source>
        <dbReference type="EMBL" id="OGG76103.1"/>
    </source>
</evidence>
<organism evidence="4 5">
    <name type="scientific">Candidatus Kaiserbacteria bacterium RIFCSPLOWO2_01_FULL_50_24</name>
    <dbReference type="NCBI Taxonomy" id="1798507"/>
    <lineage>
        <taxon>Bacteria</taxon>
        <taxon>Candidatus Kaiseribacteriota</taxon>
    </lineage>
</organism>
<dbReference type="InterPro" id="IPR041614">
    <property type="entry name" value="DprA_WH"/>
</dbReference>
<dbReference type="Pfam" id="PF02481">
    <property type="entry name" value="DNA_processg_A"/>
    <property type="match status" value="1"/>
</dbReference>
<dbReference type="GO" id="GO:0009294">
    <property type="term" value="P:DNA-mediated transformation"/>
    <property type="evidence" value="ECO:0007669"/>
    <property type="project" value="InterPro"/>
</dbReference>
<evidence type="ECO:0000259" key="2">
    <source>
        <dbReference type="Pfam" id="PF02481"/>
    </source>
</evidence>
<evidence type="ECO:0000259" key="3">
    <source>
        <dbReference type="Pfam" id="PF17782"/>
    </source>
</evidence>
<dbReference type="PANTHER" id="PTHR43022:SF1">
    <property type="entry name" value="PROTEIN SMF"/>
    <property type="match status" value="1"/>
</dbReference>
<feature type="domain" description="Smf/DprA SLOG" evidence="2">
    <location>
        <begin position="6"/>
        <end position="216"/>
    </location>
</feature>
<comment type="similarity">
    <text evidence="1">Belongs to the DprA/Smf family.</text>
</comment>
<dbReference type="Gene3D" id="3.40.50.450">
    <property type="match status" value="1"/>
</dbReference>
<dbReference type="NCBIfam" id="TIGR00732">
    <property type="entry name" value="dprA"/>
    <property type="match status" value="1"/>
</dbReference>
<evidence type="ECO:0000313" key="5">
    <source>
        <dbReference type="Proteomes" id="UP000178587"/>
    </source>
</evidence>
<sequence length="288" mass="32002">MQTEIYTLAPTEFPPLLREIPDAPKQLYVRGALPSFEHKWLAVVGSRAITSYGRQVVRHLIEGLRGYPIVIVSGLAYGIDIESHKMALEVGLPTVSVPGSGLNWDVLYPRAHVNIAREILKKGGALLSEFEPDMRATPYTFPQRNRIMAGLCHATLVVEAHEQSGSLITARLTTEYNRELLVIPGSIFSKESRGTHQFLKLGATPVTETADILRALGIEERTHDSNTPESRTDLSPEEIRVFEILSEPRSRDELIQALAMSVSETNILLSTMEIKGLITEELGVIRIR</sequence>
<name>A0A1F6ER50_9BACT</name>
<comment type="caution">
    <text evidence="4">The sequence shown here is derived from an EMBL/GenBank/DDBJ whole genome shotgun (WGS) entry which is preliminary data.</text>
</comment>
<dbReference type="Gene3D" id="1.10.10.10">
    <property type="entry name" value="Winged helix-like DNA-binding domain superfamily/Winged helix DNA-binding domain"/>
    <property type="match status" value="1"/>
</dbReference>
<dbReference type="STRING" id="1798507.A3A34_00765"/>
<accession>A0A1F6ER50</accession>
<dbReference type="Proteomes" id="UP000178587">
    <property type="component" value="Unassembled WGS sequence"/>
</dbReference>
<dbReference type="AlphaFoldDB" id="A0A1F6ER50"/>